<dbReference type="GO" id="GO:0003904">
    <property type="term" value="F:deoxyribodipyrimidine photo-lyase activity"/>
    <property type="evidence" value="ECO:0007669"/>
    <property type="project" value="UniProtKB-EC"/>
</dbReference>
<keyword evidence="8" id="KW-1185">Reference proteome</keyword>
<dbReference type="Pfam" id="PF03441">
    <property type="entry name" value="FAD_binding_7"/>
    <property type="match status" value="1"/>
</dbReference>
<evidence type="ECO:0000256" key="2">
    <source>
        <dbReference type="ARBA" id="ARBA00001974"/>
    </source>
</evidence>
<dbReference type="Gene3D" id="3.40.50.620">
    <property type="entry name" value="HUPs"/>
    <property type="match status" value="1"/>
</dbReference>
<dbReference type="RefSeq" id="WP_269358608.1">
    <property type="nucleotide sequence ID" value="NZ_JAPWHE010000006.1"/>
</dbReference>
<keyword evidence="3" id="KW-0285">Flavoprotein</keyword>
<dbReference type="Pfam" id="PF00875">
    <property type="entry name" value="DNA_photolyase"/>
    <property type="match status" value="1"/>
</dbReference>
<dbReference type="InterPro" id="IPR002081">
    <property type="entry name" value="Cryptochrome/DNA_photolyase_1"/>
</dbReference>
<accession>A0ABT4M7U7</accession>
<comment type="cofactor">
    <cofactor evidence="1">
        <name>(6R)-5,10-methylene-5,6,7,8-tetrahydrofolate</name>
        <dbReference type="ChEBI" id="CHEBI:15636"/>
    </cofactor>
</comment>
<dbReference type="InterPro" id="IPR005101">
    <property type="entry name" value="Cryptochr/Photolyase_FAD-bd"/>
</dbReference>
<evidence type="ECO:0000259" key="6">
    <source>
        <dbReference type="PROSITE" id="PS51645"/>
    </source>
</evidence>
<keyword evidence="7" id="KW-0456">Lyase</keyword>
<dbReference type="EMBL" id="JAPWHE010000006">
    <property type="protein sequence ID" value="MCZ4330191.1"/>
    <property type="molecule type" value="Genomic_DNA"/>
</dbReference>
<protein>
    <submittedName>
        <fullName evidence="7">Deoxyribodipyrimidine photo-lyase</fullName>
        <ecNumber evidence="7">4.1.99.3</ecNumber>
    </submittedName>
</protein>
<dbReference type="InterPro" id="IPR014729">
    <property type="entry name" value="Rossmann-like_a/b/a_fold"/>
</dbReference>
<evidence type="ECO:0000313" key="8">
    <source>
        <dbReference type="Proteomes" id="UP001068379"/>
    </source>
</evidence>
<dbReference type="SUPFAM" id="SSF52425">
    <property type="entry name" value="Cryptochrome/photolyase, N-terminal domain"/>
    <property type="match status" value="1"/>
</dbReference>
<keyword evidence="4" id="KW-0274">FAD</keyword>
<evidence type="ECO:0000256" key="4">
    <source>
        <dbReference type="ARBA" id="ARBA00022827"/>
    </source>
</evidence>
<evidence type="ECO:0000256" key="3">
    <source>
        <dbReference type="ARBA" id="ARBA00022630"/>
    </source>
</evidence>
<dbReference type="PANTHER" id="PTHR11455">
    <property type="entry name" value="CRYPTOCHROME"/>
    <property type="match status" value="1"/>
</dbReference>
<dbReference type="PANTHER" id="PTHR11455:SF9">
    <property type="entry name" value="CRYPTOCHROME CIRCADIAN CLOCK 5 ISOFORM X1"/>
    <property type="match status" value="1"/>
</dbReference>
<feature type="region of interest" description="Disordered" evidence="5">
    <location>
        <begin position="487"/>
        <end position="517"/>
    </location>
</feature>
<dbReference type="PROSITE" id="PS51645">
    <property type="entry name" value="PHR_CRY_ALPHA_BETA"/>
    <property type="match status" value="1"/>
</dbReference>
<comment type="cofactor">
    <cofactor evidence="2">
        <name>FAD</name>
        <dbReference type="ChEBI" id="CHEBI:57692"/>
    </cofactor>
</comment>
<proteinExistence type="predicted"/>
<sequence length="517" mass="58752">MAYTVVWFKRDLRVHDHAPLLDAAAHGPVLCLYVLEPSLWAQPDSALRHFQFLRESLRDLAQQLRTCGAPLQLAVGEASEVLARLHALRPFARLVSHEETGNGATYTRDLAVARWCIRQGVEWREWPQHGVVRRLRSRDRWHSLWQAHMQAPCLPAPPPASLQSVSLPWRDAWPAPEAVGLADRHDPPLRQRGGRTTGMRVLHDFLEARGASYRGGISSPLTAPAACSRLSPYLASGSLGMREVVQATQRQQRLLKAMDDPQARRLRQGLTAFMSRMHWHCHFIQKLESEPGLEWRNLHRGYDGLREDEWNPAYFEALQAGQTGWPMVDACVAMLRETGWINFRMRAMLVSVAAYPLWLHWRPVGLWLARQFLDYEPGIHWSQMQMQAGTTGINAPRVYNPVKQAQDHDPRGLFVRRWVPALRRVPDAWLFEPWRMPPDVQARYGVNVGRDIPAPLVDLTSATKAAKARMHALRAQETVRAAKAAIVEKHGSRRGATPRNRTNRRKASAPLQGCLDL</sequence>
<comment type="caution">
    <text evidence="7">The sequence shown here is derived from an EMBL/GenBank/DDBJ whole genome shotgun (WGS) entry which is preliminary data.</text>
</comment>
<dbReference type="Proteomes" id="UP001068379">
    <property type="component" value="Unassembled WGS sequence"/>
</dbReference>
<dbReference type="EC" id="4.1.99.3" evidence="7"/>
<feature type="domain" description="Photolyase/cryptochrome alpha/beta" evidence="6">
    <location>
        <begin position="2"/>
        <end position="131"/>
    </location>
</feature>
<evidence type="ECO:0000256" key="5">
    <source>
        <dbReference type="SAM" id="MobiDB-lite"/>
    </source>
</evidence>
<gene>
    <name evidence="7" type="ORF">O4H32_09550</name>
</gene>
<dbReference type="InterPro" id="IPR006050">
    <property type="entry name" value="DNA_photolyase_N"/>
</dbReference>
<dbReference type="Gene3D" id="1.25.40.80">
    <property type="match status" value="1"/>
</dbReference>
<evidence type="ECO:0000313" key="7">
    <source>
        <dbReference type="EMBL" id="MCZ4330191.1"/>
    </source>
</evidence>
<dbReference type="Gene3D" id="1.10.579.10">
    <property type="entry name" value="DNA Cyclobutane Dipyrimidine Photolyase, subunit A, domain 3"/>
    <property type="match status" value="1"/>
</dbReference>
<organism evidence="7 8">
    <name type="scientific">Castellaniella denitrificans</name>
    <dbReference type="NCBI Taxonomy" id="56119"/>
    <lineage>
        <taxon>Bacteria</taxon>
        <taxon>Pseudomonadati</taxon>
        <taxon>Pseudomonadota</taxon>
        <taxon>Betaproteobacteria</taxon>
        <taxon>Burkholderiales</taxon>
        <taxon>Alcaligenaceae</taxon>
        <taxon>Castellaniella</taxon>
    </lineage>
</organism>
<dbReference type="InterPro" id="IPR036155">
    <property type="entry name" value="Crypto/Photolyase_N_sf"/>
</dbReference>
<name>A0ABT4M7U7_9BURK</name>
<reference evidence="7" key="1">
    <citation type="submission" date="2022-12" db="EMBL/GenBank/DDBJ databases">
        <title>Bacterial isolates from different developmental stages of Nematostella vectensis.</title>
        <authorList>
            <person name="Fraune S."/>
        </authorList>
    </citation>
    <scope>NUCLEOTIDE SEQUENCE</scope>
    <source>
        <strain evidence="7">G21619-S1</strain>
    </source>
</reference>
<dbReference type="SUPFAM" id="SSF48173">
    <property type="entry name" value="Cryptochrome/photolyase FAD-binding domain"/>
    <property type="match status" value="1"/>
</dbReference>
<evidence type="ECO:0000256" key="1">
    <source>
        <dbReference type="ARBA" id="ARBA00001932"/>
    </source>
</evidence>
<dbReference type="InterPro" id="IPR036134">
    <property type="entry name" value="Crypto/Photolyase_FAD-like_sf"/>
</dbReference>